<dbReference type="InterPro" id="IPR006379">
    <property type="entry name" value="HAD-SF_hydro_IIB"/>
</dbReference>
<dbReference type="Pfam" id="PF08282">
    <property type="entry name" value="Hydrolase_3"/>
    <property type="match status" value="1"/>
</dbReference>
<dbReference type="RefSeq" id="WP_074624587.1">
    <property type="nucleotide sequence ID" value="NZ_FNGT01000021.1"/>
</dbReference>
<dbReference type="PANTHER" id="PTHR10000:SF8">
    <property type="entry name" value="HAD SUPERFAMILY HYDROLASE-LIKE, TYPE 3"/>
    <property type="match status" value="1"/>
</dbReference>
<reference evidence="1 2" key="1">
    <citation type="submission" date="2016-10" db="EMBL/GenBank/DDBJ databases">
        <authorList>
            <person name="de Groot N.N."/>
        </authorList>
    </citation>
    <scope>NUCLEOTIDE SEQUENCE [LARGE SCALE GENOMIC DNA]</scope>
    <source>
        <strain evidence="1 2">S3b</strain>
    </source>
</reference>
<dbReference type="NCBIfam" id="TIGR01484">
    <property type="entry name" value="HAD-SF-IIB"/>
    <property type="match status" value="1"/>
</dbReference>
<dbReference type="eggNOG" id="COG0561">
    <property type="taxonomic scope" value="Bacteria"/>
</dbReference>
<evidence type="ECO:0000313" key="1">
    <source>
        <dbReference type="EMBL" id="SDW27330.1"/>
    </source>
</evidence>
<gene>
    <name evidence="1" type="ORF">SAMN04487759_10855</name>
</gene>
<dbReference type="STRING" id="1630.SAMN05216514_10870"/>
<dbReference type="Gene3D" id="3.30.1240.10">
    <property type="match status" value="1"/>
</dbReference>
<accession>A0A1H2S746</accession>
<organism evidence="1 2">
    <name type="scientific">Kandleria vitulina</name>
    <dbReference type="NCBI Taxonomy" id="1630"/>
    <lineage>
        <taxon>Bacteria</taxon>
        <taxon>Bacillati</taxon>
        <taxon>Bacillota</taxon>
        <taxon>Erysipelotrichia</taxon>
        <taxon>Erysipelotrichales</taxon>
        <taxon>Coprobacillaceae</taxon>
        <taxon>Kandleria</taxon>
    </lineage>
</organism>
<dbReference type="AlphaFoldDB" id="A0A1H2S746"/>
<dbReference type="InterPro" id="IPR000150">
    <property type="entry name" value="Cof"/>
</dbReference>
<proteinExistence type="predicted"/>
<dbReference type="GO" id="GO:0016791">
    <property type="term" value="F:phosphatase activity"/>
    <property type="evidence" value="ECO:0007669"/>
    <property type="project" value="UniProtKB-ARBA"/>
</dbReference>
<protein>
    <recommendedName>
        <fullName evidence="3">Haloacid dehalogenase-like hydrolase</fullName>
    </recommendedName>
</protein>
<dbReference type="SFLD" id="SFLDS00003">
    <property type="entry name" value="Haloacid_Dehalogenase"/>
    <property type="match status" value="1"/>
</dbReference>
<dbReference type="InterPro" id="IPR036412">
    <property type="entry name" value="HAD-like_sf"/>
</dbReference>
<dbReference type="CDD" id="cd07516">
    <property type="entry name" value="HAD_Pase"/>
    <property type="match status" value="1"/>
</dbReference>
<dbReference type="GO" id="GO:0005829">
    <property type="term" value="C:cytosol"/>
    <property type="evidence" value="ECO:0007669"/>
    <property type="project" value="TreeGrafter"/>
</dbReference>
<dbReference type="Gene3D" id="3.40.50.1000">
    <property type="entry name" value="HAD superfamily/HAD-like"/>
    <property type="match status" value="1"/>
</dbReference>
<sequence length="277" mass="31601">MAYKLVAMDLDETLLNDDHVVPEENLKWIRKARKDYGVRFVAATGRGFCQIVPELKQLGIYDAKDEYTLSFNGGAITENKDNRMISWRGLSFDKMKEIFTFGLTKDVCIHVYTDTTLYVYNLSEDEKERLTKQKLGEVYPKENSVDFLKNEKIAKILFQNVNVDYLKSLENEIMPITKGYCEISYSSNRYMEFNAKGVDKGSGLRELAEKLNISIEETIAVGDNYNDLAMLKAAGLSVAAQNAVDEVKDICDYVTIADNNEGVIAELIRKYIYHENI</sequence>
<dbReference type="EMBL" id="FNNF01000008">
    <property type="protein sequence ID" value="SDW27330.1"/>
    <property type="molecule type" value="Genomic_DNA"/>
</dbReference>
<dbReference type="PANTHER" id="PTHR10000">
    <property type="entry name" value="PHOSPHOSERINE PHOSPHATASE"/>
    <property type="match status" value="1"/>
</dbReference>
<dbReference type="SUPFAM" id="SSF56784">
    <property type="entry name" value="HAD-like"/>
    <property type="match status" value="1"/>
</dbReference>
<dbReference type="GO" id="GO:0000287">
    <property type="term" value="F:magnesium ion binding"/>
    <property type="evidence" value="ECO:0007669"/>
    <property type="project" value="TreeGrafter"/>
</dbReference>
<evidence type="ECO:0000313" key="2">
    <source>
        <dbReference type="Proteomes" id="UP000182429"/>
    </source>
</evidence>
<evidence type="ECO:0008006" key="3">
    <source>
        <dbReference type="Google" id="ProtNLM"/>
    </source>
</evidence>
<dbReference type="OrthoDB" id="9781413at2"/>
<name>A0A1H2S746_9FIRM</name>
<dbReference type="Proteomes" id="UP000182429">
    <property type="component" value="Unassembled WGS sequence"/>
</dbReference>
<dbReference type="InterPro" id="IPR023214">
    <property type="entry name" value="HAD_sf"/>
</dbReference>
<dbReference type="NCBIfam" id="TIGR00099">
    <property type="entry name" value="Cof-subfamily"/>
    <property type="match status" value="1"/>
</dbReference>
<dbReference type="SFLD" id="SFLDG01140">
    <property type="entry name" value="C2.B:_Phosphomannomutase_and_P"/>
    <property type="match status" value="1"/>
</dbReference>